<sequence>MPLNTAAFQGESRVKLRSTAYLLGYLGVLPFYALALLTGSLPEPFADQALAALIGYAAVILSFMTGIHWGSGLSMGQAGRMVWSVIPALAAWLALLMPAVFALPLLVLSFILVWLADRGCGWPNWYSRLRFQLTFLVLLCLLGLWGYLAMQL</sequence>
<dbReference type="InterPro" id="IPR021836">
    <property type="entry name" value="DUF3429"/>
</dbReference>
<feature type="transmembrane region" description="Helical" evidence="1">
    <location>
        <begin position="89"/>
        <end position="117"/>
    </location>
</feature>
<evidence type="ECO:0000313" key="3">
    <source>
        <dbReference type="Proteomes" id="UP000182350"/>
    </source>
</evidence>
<dbReference type="PANTHER" id="PTHR15887:SF1">
    <property type="entry name" value="TRANSMEMBRANE PROTEIN 69"/>
    <property type="match status" value="1"/>
</dbReference>
<reference evidence="2 3" key="1">
    <citation type="submission" date="2016-11" db="EMBL/GenBank/DDBJ databases">
        <authorList>
            <person name="Jaros S."/>
            <person name="Januszkiewicz K."/>
            <person name="Wedrychowicz H."/>
        </authorList>
    </citation>
    <scope>NUCLEOTIDE SEQUENCE [LARGE SCALE GENOMIC DNA]</scope>
    <source>
        <strain evidence="2 3">DSM 21637</strain>
    </source>
</reference>
<dbReference type="Pfam" id="PF11911">
    <property type="entry name" value="DUF3429"/>
    <property type="match status" value="1"/>
</dbReference>
<dbReference type="RefSeq" id="WP_084662261.1">
    <property type="nucleotide sequence ID" value="NZ_FPJW01000011.1"/>
</dbReference>
<feature type="transmembrane region" description="Helical" evidence="1">
    <location>
        <begin position="49"/>
        <end position="69"/>
    </location>
</feature>
<keyword evidence="1" id="KW-0812">Transmembrane</keyword>
<dbReference type="PANTHER" id="PTHR15887">
    <property type="entry name" value="TRANSMEMBRANE PROTEIN 69"/>
    <property type="match status" value="1"/>
</dbReference>
<keyword evidence="1" id="KW-1133">Transmembrane helix</keyword>
<keyword evidence="3" id="KW-1185">Reference proteome</keyword>
<evidence type="ECO:0008006" key="4">
    <source>
        <dbReference type="Google" id="ProtNLM"/>
    </source>
</evidence>
<dbReference type="EMBL" id="FPJW01000011">
    <property type="protein sequence ID" value="SFX72849.1"/>
    <property type="molecule type" value="Genomic_DNA"/>
</dbReference>
<name>A0A1K1ZF94_9GAMM</name>
<gene>
    <name evidence="2" type="ORF">SAMN02745752_02664</name>
</gene>
<dbReference type="OrthoDB" id="8591832at2"/>
<feature type="transmembrane region" description="Helical" evidence="1">
    <location>
        <begin position="129"/>
        <end position="148"/>
    </location>
</feature>
<organism evidence="2 3">
    <name type="scientific">Marinospirillum alkaliphilum DSM 21637</name>
    <dbReference type="NCBI Taxonomy" id="1122209"/>
    <lineage>
        <taxon>Bacteria</taxon>
        <taxon>Pseudomonadati</taxon>
        <taxon>Pseudomonadota</taxon>
        <taxon>Gammaproteobacteria</taxon>
        <taxon>Oceanospirillales</taxon>
        <taxon>Oceanospirillaceae</taxon>
        <taxon>Marinospirillum</taxon>
    </lineage>
</organism>
<feature type="transmembrane region" description="Helical" evidence="1">
    <location>
        <begin position="20"/>
        <end position="37"/>
    </location>
</feature>
<evidence type="ECO:0000313" key="2">
    <source>
        <dbReference type="EMBL" id="SFX72849.1"/>
    </source>
</evidence>
<dbReference type="AlphaFoldDB" id="A0A1K1ZF94"/>
<dbReference type="Proteomes" id="UP000182350">
    <property type="component" value="Unassembled WGS sequence"/>
</dbReference>
<proteinExistence type="predicted"/>
<evidence type="ECO:0000256" key="1">
    <source>
        <dbReference type="SAM" id="Phobius"/>
    </source>
</evidence>
<accession>A0A1K1ZF94</accession>
<keyword evidence="1" id="KW-0472">Membrane</keyword>
<protein>
    <recommendedName>
        <fullName evidence="4">DUF3429 domain-containing protein</fullName>
    </recommendedName>
</protein>
<dbReference type="STRING" id="1122209.SAMN02745752_02664"/>